<sequence length="131" mass="14546">MIMFIKVSQLMAISLLLLVGCSFNNTGVVKSDISGCWERSKFNADGASSGYWKETYKLEPGGSFSRESNVTITSGLVRIEPEPHYSSGEWIIDDGYVVIQWKDGNTVTLKVVSKYELAEVGSSVEFAFRRC</sequence>
<gene>
    <name evidence="2" type="ORF">EWV45_11700</name>
</gene>
<keyword evidence="1" id="KW-0732">Signal</keyword>
<dbReference type="EMBL" id="SFAM01000098">
    <property type="protein sequence ID" value="TRV11361.1"/>
    <property type="molecule type" value="Genomic_DNA"/>
</dbReference>
<feature type="signal peptide" evidence="1">
    <location>
        <begin position="1"/>
        <end position="24"/>
    </location>
</feature>
<proteinExistence type="predicted"/>
<evidence type="ECO:0000313" key="3">
    <source>
        <dbReference type="Proteomes" id="UP000315868"/>
    </source>
</evidence>
<organism evidence="2 3">
    <name type="scientific">Microcystis flos-aquae Mf_QC_C_20070823_S10D</name>
    <dbReference type="NCBI Taxonomy" id="2486236"/>
    <lineage>
        <taxon>Bacteria</taxon>
        <taxon>Bacillati</taxon>
        <taxon>Cyanobacteriota</taxon>
        <taxon>Cyanophyceae</taxon>
        <taxon>Oscillatoriophycideae</taxon>
        <taxon>Chroococcales</taxon>
        <taxon>Microcystaceae</taxon>
        <taxon>Microcystis</taxon>
    </lineage>
</organism>
<dbReference type="PROSITE" id="PS51257">
    <property type="entry name" value="PROKAR_LIPOPROTEIN"/>
    <property type="match status" value="1"/>
</dbReference>
<evidence type="ECO:0000313" key="2">
    <source>
        <dbReference type="EMBL" id="TRV11361.1"/>
    </source>
</evidence>
<protein>
    <recommendedName>
        <fullName evidence="4">Lipocalin-like domain-containing protein</fullName>
    </recommendedName>
</protein>
<comment type="caution">
    <text evidence="2">The sequence shown here is derived from an EMBL/GenBank/DDBJ whole genome shotgun (WGS) entry which is preliminary data.</text>
</comment>
<evidence type="ECO:0008006" key="4">
    <source>
        <dbReference type="Google" id="ProtNLM"/>
    </source>
</evidence>
<accession>A0A552KTU9</accession>
<dbReference type="Proteomes" id="UP000315868">
    <property type="component" value="Unassembled WGS sequence"/>
</dbReference>
<name>A0A552KTU9_9CHRO</name>
<feature type="chain" id="PRO_5022016094" description="Lipocalin-like domain-containing protein" evidence="1">
    <location>
        <begin position="25"/>
        <end position="131"/>
    </location>
</feature>
<reference evidence="2 3" key="1">
    <citation type="submission" date="2019-01" db="EMBL/GenBank/DDBJ databases">
        <title>Coherence of Microcystis species and biogeography revealed through population genomics.</title>
        <authorList>
            <person name="Perez-Carrascal O.M."/>
            <person name="Terrat Y."/>
            <person name="Giani A."/>
            <person name="Fortin N."/>
            <person name="Tromas N."/>
            <person name="Shapiro B.J."/>
        </authorList>
    </citation>
    <scope>NUCLEOTIDE SEQUENCE [LARGE SCALE GENOMIC DNA]</scope>
    <source>
        <strain evidence="2">Mf_QC_C_20070823_S10D</strain>
    </source>
</reference>
<dbReference type="AlphaFoldDB" id="A0A552KTU9"/>
<evidence type="ECO:0000256" key="1">
    <source>
        <dbReference type="SAM" id="SignalP"/>
    </source>
</evidence>